<dbReference type="EMBL" id="WBMT01000024">
    <property type="protein sequence ID" value="KAB2341867.1"/>
    <property type="molecule type" value="Genomic_DNA"/>
</dbReference>
<keyword evidence="2" id="KW-1185">Reference proteome</keyword>
<proteinExistence type="predicted"/>
<gene>
    <name evidence="1" type="ORF">F8566_40530</name>
</gene>
<accession>A0A6H9YL34</accession>
<comment type="caution">
    <text evidence="1">The sequence shown here is derived from an EMBL/GenBank/DDBJ whole genome shotgun (WGS) entry which is preliminary data.</text>
</comment>
<protein>
    <submittedName>
        <fullName evidence="1">Uncharacterized protein</fullName>
    </submittedName>
</protein>
<evidence type="ECO:0000313" key="1">
    <source>
        <dbReference type="EMBL" id="KAB2341867.1"/>
    </source>
</evidence>
<evidence type="ECO:0000313" key="2">
    <source>
        <dbReference type="Proteomes" id="UP000468735"/>
    </source>
</evidence>
<dbReference type="OrthoDB" id="3481463at2"/>
<name>A0A6H9YL34_9ACTN</name>
<dbReference type="AlphaFoldDB" id="A0A6H9YL34"/>
<reference evidence="1 2" key="1">
    <citation type="submission" date="2019-09" db="EMBL/GenBank/DDBJ databases">
        <title>Actinomadura physcomitrii sp. nov., a novel actinomycete isolated from moss [Physcomitrium sphaericum (Ludw) Fuernr].</title>
        <authorList>
            <person name="Zhuang X."/>
            <person name="Liu C."/>
        </authorList>
    </citation>
    <scope>NUCLEOTIDE SEQUENCE [LARGE SCALE GENOMIC DNA]</scope>
    <source>
        <strain evidence="1 2">HMC1</strain>
    </source>
</reference>
<organism evidence="1 2">
    <name type="scientific">Actinomadura rudentiformis</name>
    <dbReference type="NCBI Taxonomy" id="359158"/>
    <lineage>
        <taxon>Bacteria</taxon>
        <taxon>Bacillati</taxon>
        <taxon>Actinomycetota</taxon>
        <taxon>Actinomycetes</taxon>
        <taxon>Streptosporangiales</taxon>
        <taxon>Thermomonosporaceae</taxon>
        <taxon>Actinomadura</taxon>
    </lineage>
</organism>
<dbReference type="Proteomes" id="UP000468735">
    <property type="component" value="Unassembled WGS sequence"/>
</dbReference>
<sequence>MTNHPTPNDILPSETVKIILAVLDGIAIPHAATVEHDETRTKILLDRVMHVTVMLESLLGSGCPNIDDAVSYLEEKLAEHQPVGYVSQKAARRRIEAGATWSEAVSLDYREGAGR</sequence>
<dbReference type="RefSeq" id="WP_151568036.1">
    <property type="nucleotide sequence ID" value="NZ_WBMT01000024.1"/>
</dbReference>